<feature type="transmembrane region" description="Helical" evidence="11">
    <location>
        <begin position="529"/>
        <end position="555"/>
    </location>
</feature>
<keyword evidence="8" id="KW-0675">Receptor</keyword>
<feature type="transmembrane region" description="Helical" evidence="11">
    <location>
        <begin position="1459"/>
        <end position="1477"/>
    </location>
</feature>
<feature type="transmembrane region" description="Helical" evidence="11">
    <location>
        <begin position="1292"/>
        <end position="1316"/>
    </location>
</feature>
<feature type="transmembrane region" description="Helical" evidence="11">
    <location>
        <begin position="1707"/>
        <end position="1726"/>
    </location>
</feature>
<proteinExistence type="predicted"/>
<dbReference type="Proteomes" id="UP000579812">
    <property type="component" value="Unassembled WGS sequence"/>
</dbReference>
<protein>
    <recommendedName>
        <fullName evidence="12">Ig-like domain-containing protein</fullName>
    </recommendedName>
</protein>
<keyword evidence="3 11" id="KW-0812">Transmembrane</keyword>
<accession>A0A7J6DAN9</accession>
<feature type="domain" description="Ig-like" evidence="12">
    <location>
        <begin position="1513"/>
        <end position="1610"/>
    </location>
</feature>
<comment type="caution">
    <text evidence="13">The sequence shown here is derived from an EMBL/GenBank/DDBJ whole genome shotgun (WGS) entry which is preliminary data.</text>
</comment>
<dbReference type="GO" id="GO:0006955">
    <property type="term" value="P:immune response"/>
    <property type="evidence" value="ECO:0007669"/>
    <property type="project" value="TreeGrafter"/>
</dbReference>
<sequence length="2378" mass="269964">MVADGFTMRGPSGPLVAPLGSSVVLPCYVDELLLTEGLEVEWRRTDSETLVHLYQDGESRAESQQQDYHDRAHFFTDQIQHGNFSLRLDNLRAEDEGEYTCRVYSQLESGEILVQIKHGFTVYGPAGPLVAPLGSSVVLPCYVDELIPTEGLEVEWRRTDSETLVHLYQDGESRAESQQQDYHDRAHFFTDQIQHGNFSLRLDNLTAEDEGRYTCRVYSQKDSGETVVQIKRERLIVSVSIHSISAYVGEDVTLNCSVDSHITPEHIEEVSWKKTYGCILVLLYQNNKTLPDSSDERYRDRVEFFTDEILKGNFSLRLKSVRTEDKGVYMCQVFAGGLSANATVVLEQLGFSSWHIAVLFFCIVAGPGAVLLLFSLIYCRSNNTVSTSNKIWNLQLSLVFCPNICMFFAFMLWGFTEGSLNETITCCALYILRLAMLIWAMDYLKYLQDNLKTWMKFFTVTTEHAVFTLVVYSVIYGWRMRAHDASILTCGDSELLHATVVLLCPILNVGIIMKWLILYSISILSIVQLTWLTFSFGLPSLVVFRGLPGLLVLLSSPVRSFILRMFQTVVLAKPNVFAISLMALHHRWITLLWIITITLLDIILLIYVLLAILEREKEYLEWTCVILFIEVLRIMVFFKGNVQVLEDLVVQRRIQNTETSQQGEKALSRCNEIMYMFGAVGLILLSSVTLTAELILKARNGERVLKDLRVIVFSSECVFALYWLVLQMLAYWKIITTGFTHKGTQLKEGISENHEMNLSAPNPDGQRLERLLVSRSDQSVSAYDGEDVTLNCSVDSHITPEHIEEVSWKKTDGCILVLLYQNNKTLPDSSDEQYRDRVEFFTDEILKGNFSLRLKSVRTEDKGVYMCQVFAGGLSANATVVLEQLGLIVHSPAGPLVAPLGSSVVLPCYVDEPLLMEDLEVEWRRTDSETLVHLYQDGESRAESQQQDYHGRAHFFTDQIQHGNFSLRLDNLTAEDEGRYTCRVYSQQDSGETVVQIKDVVRLIVSGSSRSISASVGEDVTLNCSVDSHITPEHIEEVSWKKTDEDEDILVLLYQNHESLPDSSDERYRDRVEFFTAEILKGNFSLRLKSVRTEDKGVYMCQVFAGGLSANATVVLERLGFSVSHIMVLILCISASGSALLLCCLIYCRSHDRDSLLHLHVCLVLCPNIFMFFAFVFWGVSEGSLNELISCCALYFLRPLMLLWAAPYVHEFTGNIKTWLLKHSYIAEHVVFSIVVYLALFISAWEKLVNSAKLDMVVTIFLFIVVFLCCLCKIIYLLIAGIGKRSGWIINLFDIVADMIFDILPALQFILLFLIFGSAREGFIIIVILPVLLMLTNDRWFTRCRRVGCTESVMRTVWLIFILLINSVMIGLYRMAIEKELDPIGWAYVMGFLQILWAIMKFTDEDYYRYIAQVFRRFVPVYLFGSVGVVLLNSVALMTELILKTVNGDRTIGDMRCTVFPLESVFTMFVLILGLFASKHQLMWSHYIVRLDGVIRTWLVVRGPSGPLVAPLGSSVVLPCYVDELLLMEDLEVEWRRTDSETLVHLYQDGESRAEAQQQDYHDRAHFFIDQIQHGNFSLRLDNLRAEDEGRYTCTVHSQQESGETVVDIKDVERLLVSGSSRSISASEDVTLNCSVDSHITPEHIEEVSWKKTDEDEDILVLLYQNNKTLPDSSDEQYRDRVEFFTAEIPKGNFSLRLKSVRTEDKGVYMCQVFAGGLSANATIVLERLDSFFHLQMFLVICPNIIMFFAFVLWGVSEVLVTEVGKRSEERTVLINTIIDIFDLVADTIFDILPKLQFILLFFTFGSVRGGFIIVVILPVLLMMTNDRCLFRWFDRLRCSLPVMRTVMLIIIIVIIAAMIGLYIITLENKTAVILMSNERLLISGSSRSISASAGEDVTLNCSVDSHITPEHIEEVSWKKTDEDEDILVLLYQNHESLPDSSDERYRDRVEFFTAEIPKGNFSLRLKSVRTEDKGVYMCQVFAGGLTANATVVLERLGFSVSHIMVLILCISAFGSALLLCCLIYCRSHNEGSNVHGPSGPLVALQGCSVILPCYVNEKTEGLNVEWRKTDSGNQVYKYSYKDGKSEKSKDAQCDSHFFTDRIQHGNFSLHLDNLRPEDAGEYTCSVSAKINVKLSLLGPSSLPDSLRLHLFLVFCPNMIMFFAFVFWGVSEGSLNESVSCCALYFLRPLVLLWAAPYIKDLTDTIKRPILEYGYFAEYVPFSIVVYSALFRSTWQKVLNYPEFDRFVIIVLFSVVILSCLCKIIYVSVKEILKPSGLVINIFDLVADMTFDIVPTLQFILLFYTFASIRGAFIVIVILPVLMMMTNDRWTFRCGSLDCPLVGKRAVMLFFSFVINAVMISLYIITMEKKQNLLDGAA</sequence>
<keyword evidence="6 11" id="KW-0472">Membrane</keyword>
<feature type="transmembrane region" description="Helical" evidence="11">
    <location>
        <begin position="2216"/>
        <end position="2235"/>
    </location>
</feature>
<keyword evidence="14" id="KW-1185">Reference proteome</keyword>
<dbReference type="InterPro" id="IPR036179">
    <property type="entry name" value="Ig-like_dom_sf"/>
</dbReference>
<evidence type="ECO:0000256" key="5">
    <source>
        <dbReference type="ARBA" id="ARBA00022989"/>
    </source>
</evidence>
<dbReference type="SMART" id="SM00409">
    <property type="entry name" value="IG"/>
    <property type="match status" value="10"/>
</dbReference>
<feature type="transmembrane region" description="Helical" evidence="11">
    <location>
        <begin position="1799"/>
        <end position="1822"/>
    </location>
</feature>
<keyword evidence="5 11" id="KW-1133">Transmembrane helix</keyword>
<feature type="transmembrane region" description="Helical" evidence="11">
    <location>
        <begin position="495"/>
        <end position="517"/>
    </location>
</feature>
<keyword evidence="2" id="KW-1003">Cell membrane</keyword>
<feature type="transmembrane region" description="Helical" evidence="11">
    <location>
        <begin position="1122"/>
        <end position="1147"/>
    </location>
</feature>
<evidence type="ECO:0000256" key="7">
    <source>
        <dbReference type="ARBA" id="ARBA00023157"/>
    </source>
</evidence>
<dbReference type="InterPro" id="IPR013783">
    <property type="entry name" value="Ig-like_fold"/>
</dbReference>
<evidence type="ECO:0000256" key="11">
    <source>
        <dbReference type="SAM" id="Phobius"/>
    </source>
</evidence>
<feature type="transmembrane region" description="Helical" evidence="11">
    <location>
        <begin position="673"/>
        <end position="696"/>
    </location>
</feature>
<feature type="transmembrane region" description="Helical" evidence="11">
    <location>
        <begin position="1159"/>
        <end position="1181"/>
    </location>
</feature>
<dbReference type="PANTHER" id="PTHR25466">
    <property type="entry name" value="T-LYMPHOCYTE ACTIVATION ANTIGEN"/>
    <property type="match status" value="1"/>
</dbReference>
<evidence type="ECO:0000256" key="10">
    <source>
        <dbReference type="ARBA" id="ARBA00023319"/>
    </source>
</evidence>
<feature type="transmembrane region" description="Helical" evidence="11">
    <location>
        <begin position="2346"/>
        <end position="2365"/>
    </location>
</feature>
<comment type="subcellular location">
    <subcellularLocation>
        <location evidence="1">Cell membrane</location>
        <topology evidence="1">Single-pass type I membrane protein</topology>
    </subcellularLocation>
</comment>
<keyword evidence="7" id="KW-1015">Disulfide bond</keyword>
<feature type="domain" description="Ig-like" evidence="12">
    <location>
        <begin position="134"/>
        <end position="231"/>
    </location>
</feature>
<name>A0A7J6DAN9_9TELE</name>
<dbReference type="GO" id="GO:0009897">
    <property type="term" value="C:external side of plasma membrane"/>
    <property type="evidence" value="ECO:0007669"/>
    <property type="project" value="TreeGrafter"/>
</dbReference>
<dbReference type="FunFam" id="2.60.40.10:FF:000142">
    <property type="entry name" value="V-set domain-containing T-cell activation inhibitor 1"/>
    <property type="match status" value="9"/>
</dbReference>
<dbReference type="Pfam" id="PF07686">
    <property type="entry name" value="V-set"/>
    <property type="match status" value="10"/>
</dbReference>
<keyword evidence="9" id="KW-0325">Glycoprotein</keyword>
<dbReference type="Gene3D" id="2.60.40.10">
    <property type="entry name" value="Immunoglobulins"/>
    <property type="match status" value="10"/>
</dbReference>
<evidence type="ECO:0000256" key="3">
    <source>
        <dbReference type="ARBA" id="ARBA00022692"/>
    </source>
</evidence>
<keyword evidence="4" id="KW-0732">Signal</keyword>
<evidence type="ECO:0000256" key="2">
    <source>
        <dbReference type="ARBA" id="ARBA00022475"/>
    </source>
</evidence>
<dbReference type="InterPro" id="IPR051713">
    <property type="entry name" value="T-cell_Activation_Regulation"/>
</dbReference>
<evidence type="ECO:0000256" key="8">
    <source>
        <dbReference type="ARBA" id="ARBA00023170"/>
    </source>
</evidence>
<evidence type="ECO:0000256" key="6">
    <source>
        <dbReference type="ARBA" id="ARBA00023136"/>
    </source>
</evidence>
<dbReference type="GO" id="GO:0071222">
    <property type="term" value="P:cellular response to lipopolysaccharide"/>
    <property type="evidence" value="ECO:0007669"/>
    <property type="project" value="TreeGrafter"/>
</dbReference>
<feature type="transmembrane region" description="Helical" evidence="11">
    <location>
        <begin position="1383"/>
        <end position="1400"/>
    </location>
</feature>
<feature type="transmembrane region" description="Helical" evidence="11">
    <location>
        <begin position="391"/>
        <end position="413"/>
    </location>
</feature>
<feature type="transmembrane region" description="Helical" evidence="11">
    <location>
        <begin position="453"/>
        <end position="475"/>
    </location>
</feature>
<gene>
    <name evidence="13" type="ORF">G5714_003876</name>
</gene>
<evidence type="ECO:0000313" key="14">
    <source>
        <dbReference type="Proteomes" id="UP000579812"/>
    </source>
</evidence>
<feature type="domain" description="Ig-like" evidence="12">
    <location>
        <begin position="233"/>
        <end position="345"/>
    </location>
</feature>
<feature type="domain" description="Ig-like" evidence="12">
    <location>
        <begin position="2046"/>
        <end position="2136"/>
    </location>
</feature>
<dbReference type="InterPro" id="IPR003599">
    <property type="entry name" value="Ig_sub"/>
</dbReference>
<feature type="domain" description="Ig-like" evidence="12">
    <location>
        <begin position="1613"/>
        <end position="1725"/>
    </location>
</feature>
<feature type="transmembrane region" description="Helical" evidence="11">
    <location>
        <begin position="2151"/>
        <end position="2171"/>
    </location>
</feature>
<dbReference type="InterPro" id="IPR013106">
    <property type="entry name" value="Ig_V-set"/>
</dbReference>
<feature type="domain" description="Ig-like" evidence="12">
    <location>
        <begin position="901"/>
        <end position="998"/>
    </location>
</feature>
<dbReference type="InterPro" id="IPR003598">
    <property type="entry name" value="Ig_sub2"/>
</dbReference>
<dbReference type="PROSITE" id="PS50835">
    <property type="entry name" value="IG_LIKE"/>
    <property type="match status" value="10"/>
</dbReference>
<feature type="transmembrane region" description="Helical" evidence="11">
    <location>
        <begin position="1187"/>
        <end position="1206"/>
    </location>
</feature>
<feature type="transmembrane region" description="Helical" evidence="11">
    <location>
        <begin position="1353"/>
        <end position="1377"/>
    </location>
</feature>
<feature type="transmembrane region" description="Helical" evidence="11">
    <location>
        <begin position="561"/>
        <end position="584"/>
    </location>
</feature>
<dbReference type="SUPFAM" id="SSF48726">
    <property type="entry name" value="Immunoglobulin"/>
    <property type="match status" value="10"/>
</dbReference>
<feature type="transmembrane region" description="Helical" evidence="11">
    <location>
        <begin position="2177"/>
        <end position="2196"/>
    </location>
</feature>
<feature type="transmembrane region" description="Helical" evidence="11">
    <location>
        <begin position="352"/>
        <end position="379"/>
    </location>
</feature>
<dbReference type="SMART" id="SM00406">
    <property type="entry name" value="IGv"/>
    <property type="match status" value="10"/>
</dbReference>
<feature type="transmembrane region" description="Helical" evidence="11">
    <location>
        <begin position="1421"/>
        <end position="1439"/>
    </location>
</feature>
<reference evidence="13 14" key="1">
    <citation type="submission" date="2020-04" db="EMBL/GenBank/DDBJ databases">
        <title>Chromosome-level genome assembly of a cyprinid fish Onychostoma macrolepis by integration of Nanopore Sequencing, Bionano and Hi-C technology.</title>
        <authorList>
            <person name="Wang D."/>
        </authorList>
    </citation>
    <scope>NUCLEOTIDE SEQUENCE [LARGE SCALE GENOMIC DNA]</scope>
    <source>
        <strain evidence="13">SWU-2019</strain>
        <tissue evidence="13">Muscle</tissue>
    </source>
</reference>
<dbReference type="GO" id="GO:0042130">
    <property type="term" value="P:negative regulation of T cell proliferation"/>
    <property type="evidence" value="ECO:0007669"/>
    <property type="project" value="TreeGrafter"/>
</dbReference>
<feature type="transmembrane region" description="Helical" evidence="11">
    <location>
        <begin position="1226"/>
        <end position="1245"/>
    </location>
</feature>
<feature type="transmembrane region" description="Helical" evidence="11">
    <location>
        <begin position="2004"/>
        <end position="2026"/>
    </location>
</feature>
<evidence type="ECO:0000256" key="1">
    <source>
        <dbReference type="ARBA" id="ARBA00004251"/>
    </source>
</evidence>
<feature type="transmembrane region" description="Helical" evidence="11">
    <location>
        <begin position="1322"/>
        <end position="1341"/>
    </location>
</feature>
<feature type="transmembrane region" description="Helical" evidence="11">
    <location>
        <begin position="1738"/>
        <end position="1761"/>
    </location>
</feature>
<feature type="domain" description="Ig-like" evidence="12">
    <location>
        <begin position="763"/>
        <end position="881"/>
    </location>
</feature>
<feature type="domain" description="Ig-like" evidence="12">
    <location>
        <begin position="20"/>
        <end position="103"/>
    </location>
</feature>
<feature type="transmembrane region" description="Helical" evidence="11">
    <location>
        <begin position="2247"/>
        <end position="2266"/>
    </location>
</feature>
<dbReference type="EMBL" id="JAAMOB010000003">
    <property type="protein sequence ID" value="KAF4116387.1"/>
    <property type="molecule type" value="Genomic_DNA"/>
</dbReference>
<evidence type="ECO:0000256" key="4">
    <source>
        <dbReference type="ARBA" id="ARBA00022729"/>
    </source>
</evidence>
<dbReference type="PANTHER" id="PTHR25466:SF14">
    <property type="entry name" value="BUTYROPHILIN SUBFAMILY 2 MEMBER A2-LIKE-RELATED"/>
    <property type="match status" value="1"/>
</dbReference>
<feature type="domain" description="Ig-like" evidence="12">
    <location>
        <begin position="1879"/>
        <end position="1993"/>
    </location>
</feature>
<evidence type="ECO:0000313" key="13">
    <source>
        <dbReference type="EMBL" id="KAF4116387.1"/>
    </source>
</evidence>
<feature type="transmembrane region" description="Helical" evidence="11">
    <location>
        <begin position="419"/>
        <end position="441"/>
    </location>
</feature>
<evidence type="ECO:0000256" key="9">
    <source>
        <dbReference type="ARBA" id="ARBA00023180"/>
    </source>
</evidence>
<organism evidence="13 14">
    <name type="scientific">Onychostoma macrolepis</name>
    <dbReference type="NCBI Taxonomy" id="369639"/>
    <lineage>
        <taxon>Eukaryota</taxon>
        <taxon>Metazoa</taxon>
        <taxon>Chordata</taxon>
        <taxon>Craniata</taxon>
        <taxon>Vertebrata</taxon>
        <taxon>Euteleostomi</taxon>
        <taxon>Actinopterygii</taxon>
        <taxon>Neopterygii</taxon>
        <taxon>Teleostei</taxon>
        <taxon>Ostariophysi</taxon>
        <taxon>Cypriniformes</taxon>
        <taxon>Cyprinidae</taxon>
        <taxon>Acrossocheilinae</taxon>
        <taxon>Onychostoma</taxon>
    </lineage>
</organism>
<feature type="domain" description="Ig-like" evidence="12">
    <location>
        <begin position="1017"/>
        <end position="1115"/>
    </location>
</feature>
<dbReference type="GO" id="GO:0007166">
    <property type="term" value="P:cell surface receptor signaling pathway"/>
    <property type="evidence" value="ECO:0007669"/>
    <property type="project" value="TreeGrafter"/>
</dbReference>
<dbReference type="GO" id="GO:0031295">
    <property type="term" value="P:T cell costimulation"/>
    <property type="evidence" value="ECO:0007669"/>
    <property type="project" value="TreeGrafter"/>
</dbReference>
<evidence type="ECO:0000259" key="12">
    <source>
        <dbReference type="PROSITE" id="PS50835"/>
    </source>
</evidence>
<dbReference type="InterPro" id="IPR007110">
    <property type="entry name" value="Ig-like_dom"/>
</dbReference>
<dbReference type="SMART" id="SM00408">
    <property type="entry name" value="IGc2"/>
    <property type="match status" value="10"/>
</dbReference>
<feature type="transmembrane region" description="Helical" evidence="11">
    <location>
        <begin position="1257"/>
        <end position="1280"/>
    </location>
</feature>
<feature type="transmembrane region" description="Helical" evidence="11">
    <location>
        <begin position="2307"/>
        <end position="2325"/>
    </location>
</feature>
<feature type="transmembrane region" description="Helical" evidence="11">
    <location>
        <begin position="708"/>
        <end position="732"/>
    </location>
</feature>
<feature type="transmembrane region" description="Helical" evidence="11">
    <location>
        <begin position="1843"/>
        <end position="1865"/>
    </location>
</feature>
<feature type="transmembrane region" description="Helical" evidence="11">
    <location>
        <begin position="591"/>
        <end position="613"/>
    </location>
</feature>
<keyword evidence="10" id="KW-0393">Immunoglobulin domain</keyword>
<dbReference type="GO" id="GO:0042102">
    <property type="term" value="P:positive regulation of T cell proliferation"/>
    <property type="evidence" value="ECO:0007669"/>
    <property type="project" value="TreeGrafter"/>
</dbReference>